<dbReference type="RefSeq" id="WP_062064040.1">
    <property type="nucleotide sequence ID" value="NZ_CP013264.1"/>
</dbReference>
<dbReference type="Proteomes" id="UP000056968">
    <property type="component" value="Chromosome"/>
</dbReference>
<name>A0A0S3EYA1_9SPHN</name>
<evidence type="ECO:0000313" key="2">
    <source>
        <dbReference type="Proteomes" id="UP000056968"/>
    </source>
</evidence>
<proteinExistence type="predicted"/>
<sequence>MALLTFEQAIADSEQFSKRHLLLGNGFSIACRGDIFHYGSLYDQADFSGAPEVEAVFAALGTKDFEAVIRTLESAATTRLRSSNIERNRRFPWRGQRRFRYA</sequence>
<organism evidence="1 2">
    <name type="scientific">Sphingobium baderi</name>
    <dbReference type="NCBI Taxonomy" id="1332080"/>
    <lineage>
        <taxon>Bacteria</taxon>
        <taxon>Pseudomonadati</taxon>
        <taxon>Pseudomonadota</taxon>
        <taxon>Alphaproteobacteria</taxon>
        <taxon>Sphingomonadales</taxon>
        <taxon>Sphingomonadaceae</taxon>
        <taxon>Sphingobium</taxon>
    </lineage>
</organism>
<dbReference type="AlphaFoldDB" id="A0A0S3EYA1"/>
<dbReference type="InterPro" id="IPR032581">
    <property type="entry name" value="DUF4917"/>
</dbReference>
<evidence type="ECO:0000313" key="1">
    <source>
        <dbReference type="EMBL" id="ALR20408.1"/>
    </source>
</evidence>
<keyword evidence="2" id="KW-1185">Reference proteome</keyword>
<dbReference type="EMBL" id="CP013264">
    <property type="protein sequence ID" value="ALR20408.1"/>
    <property type="molecule type" value="Genomic_DNA"/>
</dbReference>
<dbReference type="KEGG" id="sbd:ATN00_08890"/>
<gene>
    <name evidence="1" type="ORF">ATN00_08890</name>
</gene>
<dbReference type="Pfam" id="PF16263">
    <property type="entry name" value="DUF4917"/>
    <property type="match status" value="1"/>
</dbReference>
<protein>
    <recommendedName>
        <fullName evidence="3">DUF4917 domain-containing protein</fullName>
    </recommendedName>
</protein>
<accession>A0A0S3EYA1</accession>
<evidence type="ECO:0008006" key="3">
    <source>
        <dbReference type="Google" id="ProtNLM"/>
    </source>
</evidence>
<reference evidence="1 2" key="1">
    <citation type="submission" date="2015-11" db="EMBL/GenBank/DDBJ databases">
        <title>A Two-component Flavoprotein Monooxygenase System MeaXY Responsible for para-Hydroxylation of 2-Methyl-6-ethylaniline and 2,6-Diethylaniline in Sphingobium baderi DE-13.</title>
        <authorList>
            <person name="Cheng M."/>
            <person name="Meng Q."/>
            <person name="Yang Y."/>
            <person name="Chu C."/>
            <person name="Yan X."/>
            <person name="He J."/>
            <person name="Li S."/>
        </authorList>
    </citation>
    <scope>NUCLEOTIDE SEQUENCE [LARGE SCALE GENOMIC DNA]</scope>
    <source>
        <strain evidence="1 2">DE-13</strain>
    </source>
</reference>